<accession>A0A6G0YER4</accession>
<protein>
    <submittedName>
        <fullName evidence="1">THAP domain-containing protein 1-like</fullName>
    </submittedName>
</protein>
<dbReference type="Proteomes" id="UP000478052">
    <property type="component" value="Unassembled WGS sequence"/>
</dbReference>
<reference evidence="1 2" key="1">
    <citation type="submission" date="2019-08" db="EMBL/GenBank/DDBJ databases">
        <title>Whole genome of Aphis craccivora.</title>
        <authorList>
            <person name="Voronova N.V."/>
            <person name="Shulinski R.S."/>
            <person name="Bandarenka Y.V."/>
            <person name="Zhorov D.G."/>
            <person name="Warner D."/>
        </authorList>
    </citation>
    <scope>NUCLEOTIDE SEQUENCE [LARGE SCALE GENOMIC DNA]</scope>
    <source>
        <strain evidence="1">180601</strain>
        <tissue evidence="1">Whole Body</tissue>
    </source>
</reference>
<dbReference type="AlphaFoldDB" id="A0A6G0YER4"/>
<organism evidence="1 2">
    <name type="scientific">Aphis craccivora</name>
    <name type="common">Cowpea aphid</name>
    <dbReference type="NCBI Taxonomy" id="307492"/>
    <lineage>
        <taxon>Eukaryota</taxon>
        <taxon>Metazoa</taxon>
        <taxon>Ecdysozoa</taxon>
        <taxon>Arthropoda</taxon>
        <taxon>Hexapoda</taxon>
        <taxon>Insecta</taxon>
        <taxon>Pterygota</taxon>
        <taxon>Neoptera</taxon>
        <taxon>Paraneoptera</taxon>
        <taxon>Hemiptera</taxon>
        <taxon>Sternorrhyncha</taxon>
        <taxon>Aphidomorpha</taxon>
        <taxon>Aphidoidea</taxon>
        <taxon>Aphididae</taxon>
        <taxon>Aphidini</taxon>
        <taxon>Aphis</taxon>
        <taxon>Aphis</taxon>
    </lineage>
</organism>
<gene>
    <name evidence="1" type="ORF">FWK35_00013193</name>
</gene>
<evidence type="ECO:0000313" key="1">
    <source>
        <dbReference type="EMBL" id="KAF0754228.1"/>
    </source>
</evidence>
<keyword evidence="2" id="KW-1185">Reference proteome</keyword>
<dbReference type="SUPFAM" id="SSF57716">
    <property type="entry name" value="Glucocorticoid receptor-like (DNA-binding domain)"/>
    <property type="match status" value="1"/>
</dbReference>
<dbReference type="EMBL" id="VUJU01004475">
    <property type="protein sequence ID" value="KAF0754228.1"/>
    <property type="molecule type" value="Genomic_DNA"/>
</dbReference>
<evidence type="ECO:0000313" key="2">
    <source>
        <dbReference type="Proteomes" id="UP000478052"/>
    </source>
</evidence>
<proteinExistence type="predicted"/>
<name>A0A6G0YER4_APHCR</name>
<sequence>MYTLEIRKDDLESSLKIRKKVIARQYFPAHRRCFKRPFFLDTKNNIKKNCFFFFIYDKARQVINKAGKWVSFRMVGEKGGLCFNGPNTLEFKKSRIEFSTLSYIYKDLFFLTYFKNRRIQLSIINATIRTTRKEPCFEFSILNYNFKNWFYNLKYRFNLKDLNKLQLWIDTVKRKGFNLNNSSRVCSDHFFCSDFVAKPGGS</sequence>
<comment type="caution">
    <text evidence="1">The sequence shown here is derived from an EMBL/GenBank/DDBJ whole genome shotgun (WGS) entry which is preliminary data.</text>
</comment>